<sequence>MHFGPLTASQHGGPIHGPDRRRADMIQDNGGFRPGGASLHNVTVGHDSDSGTFARRVRNGAPASEKSVTAAMESVPIMNIALESREDASPTSSTKELSCSDSTLTGLGSRIRS</sequence>
<dbReference type="RefSeq" id="XP_016243918.1">
    <property type="nucleotide sequence ID" value="XM_016399356.1"/>
</dbReference>
<feature type="region of interest" description="Disordered" evidence="1">
    <location>
        <begin position="84"/>
        <end position="113"/>
    </location>
</feature>
<dbReference type="EMBL" id="KN847046">
    <property type="protein sequence ID" value="KIW23702.1"/>
    <property type="molecule type" value="Genomic_DNA"/>
</dbReference>
<feature type="region of interest" description="Disordered" evidence="1">
    <location>
        <begin position="1"/>
        <end position="70"/>
    </location>
</feature>
<organism evidence="2 3">
    <name type="scientific">Cladophialophora immunda</name>
    <dbReference type="NCBI Taxonomy" id="569365"/>
    <lineage>
        <taxon>Eukaryota</taxon>
        <taxon>Fungi</taxon>
        <taxon>Dikarya</taxon>
        <taxon>Ascomycota</taxon>
        <taxon>Pezizomycotina</taxon>
        <taxon>Eurotiomycetes</taxon>
        <taxon>Chaetothyriomycetidae</taxon>
        <taxon>Chaetothyriales</taxon>
        <taxon>Herpotrichiellaceae</taxon>
        <taxon>Cladophialophora</taxon>
    </lineage>
</organism>
<name>A0A0D2AFQ7_9EURO</name>
<reference evidence="2 3" key="1">
    <citation type="submission" date="2015-01" db="EMBL/GenBank/DDBJ databases">
        <title>The Genome Sequence of Cladophialophora immunda CBS83496.</title>
        <authorList>
            <consortium name="The Broad Institute Genomics Platform"/>
            <person name="Cuomo C."/>
            <person name="de Hoog S."/>
            <person name="Gorbushina A."/>
            <person name="Stielow B."/>
            <person name="Teixiera M."/>
            <person name="Abouelleil A."/>
            <person name="Chapman S.B."/>
            <person name="Priest M."/>
            <person name="Young S.K."/>
            <person name="Wortman J."/>
            <person name="Nusbaum C."/>
            <person name="Birren B."/>
        </authorList>
    </citation>
    <scope>NUCLEOTIDE SEQUENCE [LARGE SCALE GENOMIC DNA]</scope>
    <source>
        <strain evidence="2 3">CBS 83496</strain>
    </source>
</reference>
<dbReference type="HOGENOM" id="CLU_2133253_0_0_1"/>
<evidence type="ECO:0000256" key="1">
    <source>
        <dbReference type="SAM" id="MobiDB-lite"/>
    </source>
</evidence>
<dbReference type="AlphaFoldDB" id="A0A0D2AFQ7"/>
<feature type="compositionally biased region" description="Polar residues" evidence="1">
    <location>
        <begin position="89"/>
        <end position="106"/>
    </location>
</feature>
<evidence type="ECO:0000313" key="3">
    <source>
        <dbReference type="Proteomes" id="UP000054466"/>
    </source>
</evidence>
<protein>
    <submittedName>
        <fullName evidence="2">Uncharacterized protein</fullName>
    </submittedName>
</protein>
<evidence type="ECO:0000313" key="2">
    <source>
        <dbReference type="EMBL" id="KIW23702.1"/>
    </source>
</evidence>
<proteinExistence type="predicted"/>
<dbReference type="Proteomes" id="UP000054466">
    <property type="component" value="Unassembled WGS sequence"/>
</dbReference>
<dbReference type="GeneID" id="27351075"/>
<keyword evidence="3" id="KW-1185">Reference proteome</keyword>
<gene>
    <name evidence="2" type="ORF">PV07_11881</name>
</gene>
<dbReference type="VEuPathDB" id="FungiDB:PV07_11881"/>
<accession>A0A0D2AFQ7</accession>